<name>A0ABW3ZNW1_9RHOB</name>
<dbReference type="PANTHER" id="PTHR31793:SF37">
    <property type="entry name" value="ACYL-COA THIOESTER HYDROLASE YBGC"/>
    <property type="match status" value="1"/>
</dbReference>
<gene>
    <name evidence="3" type="primary">ybgC</name>
    <name evidence="3" type="ORF">ACFQ4E_20415</name>
</gene>
<evidence type="ECO:0000313" key="3">
    <source>
        <dbReference type="EMBL" id="MFD1344805.1"/>
    </source>
</evidence>
<dbReference type="EMBL" id="JBHTMU010000077">
    <property type="protein sequence ID" value="MFD1344805.1"/>
    <property type="molecule type" value="Genomic_DNA"/>
</dbReference>
<keyword evidence="4" id="KW-1185">Reference proteome</keyword>
<dbReference type="PROSITE" id="PS01328">
    <property type="entry name" value="4HBCOA_THIOESTERASE"/>
    <property type="match status" value="1"/>
</dbReference>
<proteinExistence type="inferred from homology"/>
<dbReference type="CDD" id="cd00586">
    <property type="entry name" value="4HBT"/>
    <property type="match status" value="1"/>
</dbReference>
<dbReference type="Proteomes" id="UP001597135">
    <property type="component" value="Unassembled WGS sequence"/>
</dbReference>
<accession>A0ABW3ZNW1</accession>
<evidence type="ECO:0000256" key="2">
    <source>
        <dbReference type="ARBA" id="ARBA00022801"/>
    </source>
</evidence>
<dbReference type="Gene3D" id="3.10.129.10">
    <property type="entry name" value="Hotdog Thioesterase"/>
    <property type="match status" value="1"/>
</dbReference>
<comment type="caution">
    <text evidence="3">The sequence shown here is derived from an EMBL/GenBank/DDBJ whole genome shotgun (WGS) entry which is preliminary data.</text>
</comment>
<dbReference type="InterPro" id="IPR014166">
    <property type="entry name" value="Tol-Pal_acyl-CoA_thioesterase"/>
</dbReference>
<dbReference type="InterPro" id="IPR050563">
    <property type="entry name" value="4-hydroxybenzoyl-CoA_TE"/>
</dbReference>
<evidence type="ECO:0000256" key="1">
    <source>
        <dbReference type="ARBA" id="ARBA00005953"/>
    </source>
</evidence>
<dbReference type="SUPFAM" id="SSF54637">
    <property type="entry name" value="Thioesterase/thiol ester dehydrase-isomerase"/>
    <property type="match status" value="1"/>
</dbReference>
<sequence>MAHHFPVRVYYEDTDMAGIVYHANYLRYIERARSDWVRSLGIDQNALRDAGRVFVVRRIESDFLAPARFDDELDVVTETAQASGARLVLHQEVRRAGERLFQAEVTVVCVTLDGVPQRLPEELRRPLH</sequence>
<dbReference type="Pfam" id="PF13279">
    <property type="entry name" value="4HBT_2"/>
    <property type="match status" value="1"/>
</dbReference>
<keyword evidence="2" id="KW-0378">Hydrolase</keyword>
<dbReference type="InterPro" id="IPR029069">
    <property type="entry name" value="HotDog_dom_sf"/>
</dbReference>
<evidence type="ECO:0000313" key="4">
    <source>
        <dbReference type="Proteomes" id="UP001597135"/>
    </source>
</evidence>
<reference evidence="4" key="1">
    <citation type="journal article" date="2019" name="Int. J. Syst. Evol. Microbiol.">
        <title>The Global Catalogue of Microorganisms (GCM) 10K type strain sequencing project: providing services to taxonomists for standard genome sequencing and annotation.</title>
        <authorList>
            <consortium name="The Broad Institute Genomics Platform"/>
            <consortium name="The Broad Institute Genome Sequencing Center for Infectious Disease"/>
            <person name="Wu L."/>
            <person name="Ma J."/>
        </authorList>
    </citation>
    <scope>NUCLEOTIDE SEQUENCE [LARGE SCALE GENOMIC DNA]</scope>
    <source>
        <strain evidence="4">CCUG 62953</strain>
    </source>
</reference>
<dbReference type="NCBIfam" id="TIGR02799">
    <property type="entry name" value="thio_ybgC"/>
    <property type="match status" value="1"/>
</dbReference>
<dbReference type="InterPro" id="IPR008272">
    <property type="entry name" value="HB-CoA_thioesterase_AS"/>
</dbReference>
<comment type="similarity">
    <text evidence="1">Belongs to the 4-hydroxybenzoyl-CoA thioesterase family.</text>
</comment>
<dbReference type="PIRSF" id="PIRSF003230">
    <property type="entry name" value="YbgC"/>
    <property type="match status" value="1"/>
</dbReference>
<dbReference type="InterPro" id="IPR006684">
    <property type="entry name" value="YbgC/YbaW"/>
</dbReference>
<organism evidence="3 4">
    <name type="scientific">Litorisediminicola beolgyonensis</name>
    <dbReference type="NCBI Taxonomy" id="1173614"/>
    <lineage>
        <taxon>Bacteria</taxon>
        <taxon>Pseudomonadati</taxon>
        <taxon>Pseudomonadota</taxon>
        <taxon>Alphaproteobacteria</taxon>
        <taxon>Rhodobacterales</taxon>
        <taxon>Paracoccaceae</taxon>
        <taxon>Litorisediminicola</taxon>
    </lineage>
</organism>
<dbReference type="NCBIfam" id="TIGR00051">
    <property type="entry name" value="YbgC/FadM family acyl-CoA thioesterase"/>
    <property type="match status" value="1"/>
</dbReference>
<dbReference type="RefSeq" id="WP_386806374.1">
    <property type="nucleotide sequence ID" value="NZ_JBHTMU010000077.1"/>
</dbReference>
<dbReference type="PANTHER" id="PTHR31793">
    <property type="entry name" value="4-HYDROXYBENZOYL-COA THIOESTERASE FAMILY MEMBER"/>
    <property type="match status" value="1"/>
</dbReference>
<protein>
    <submittedName>
        <fullName evidence="3">Tol-pal system-associated acyl-CoA thioesterase</fullName>
    </submittedName>
</protein>